<evidence type="ECO:0000313" key="6">
    <source>
        <dbReference type="Proteomes" id="UP001166286"/>
    </source>
</evidence>
<protein>
    <recommendedName>
        <fullName evidence="7">Methyltransferase domain-containing protein</fullName>
    </recommendedName>
</protein>
<dbReference type="Proteomes" id="UP001166286">
    <property type="component" value="Unassembled WGS sequence"/>
</dbReference>
<evidence type="ECO:0000313" key="5">
    <source>
        <dbReference type="EMBL" id="KAK0507404.1"/>
    </source>
</evidence>
<evidence type="ECO:0008006" key="7">
    <source>
        <dbReference type="Google" id="ProtNLM"/>
    </source>
</evidence>
<evidence type="ECO:0000256" key="3">
    <source>
        <dbReference type="ARBA" id="ARBA00022691"/>
    </source>
</evidence>
<organism evidence="5 6">
    <name type="scientific">Cladonia borealis</name>
    <dbReference type="NCBI Taxonomy" id="184061"/>
    <lineage>
        <taxon>Eukaryota</taxon>
        <taxon>Fungi</taxon>
        <taxon>Dikarya</taxon>
        <taxon>Ascomycota</taxon>
        <taxon>Pezizomycotina</taxon>
        <taxon>Lecanoromycetes</taxon>
        <taxon>OSLEUM clade</taxon>
        <taxon>Lecanoromycetidae</taxon>
        <taxon>Lecanorales</taxon>
        <taxon>Lecanorineae</taxon>
        <taxon>Cladoniaceae</taxon>
        <taxon>Cladonia</taxon>
    </lineage>
</organism>
<dbReference type="InterPro" id="IPR029063">
    <property type="entry name" value="SAM-dependent_MTases_sf"/>
</dbReference>
<proteinExistence type="inferred from homology"/>
<dbReference type="InterPro" id="IPR051654">
    <property type="entry name" value="Meroterpenoid_MTases"/>
</dbReference>
<evidence type="ECO:0000256" key="4">
    <source>
        <dbReference type="ARBA" id="ARBA00038314"/>
    </source>
</evidence>
<dbReference type="AlphaFoldDB" id="A0AA39V1K2"/>
<evidence type="ECO:0000256" key="2">
    <source>
        <dbReference type="ARBA" id="ARBA00022679"/>
    </source>
</evidence>
<dbReference type="PANTHER" id="PTHR35897:SF1">
    <property type="entry name" value="METHYLTRANSFERASE AUSD"/>
    <property type="match status" value="1"/>
</dbReference>
<keyword evidence="6" id="KW-1185">Reference proteome</keyword>
<dbReference type="GO" id="GO:0016740">
    <property type="term" value="F:transferase activity"/>
    <property type="evidence" value="ECO:0007669"/>
    <property type="project" value="UniProtKB-KW"/>
</dbReference>
<keyword evidence="2" id="KW-0808">Transferase</keyword>
<name>A0AA39V1K2_9LECA</name>
<keyword evidence="3" id="KW-0949">S-adenosyl-L-methionine</keyword>
<comment type="pathway">
    <text evidence="1">Secondary metabolite biosynthesis.</text>
</comment>
<gene>
    <name evidence="5" type="ORF">JMJ35_010442</name>
</gene>
<dbReference type="EMBL" id="JAFEKC020000024">
    <property type="protein sequence ID" value="KAK0507404.1"/>
    <property type="molecule type" value="Genomic_DNA"/>
</dbReference>
<accession>A0AA39V1K2</accession>
<dbReference type="SUPFAM" id="SSF53335">
    <property type="entry name" value="S-adenosyl-L-methionine-dependent methyltransferases"/>
    <property type="match status" value="1"/>
</dbReference>
<reference evidence="5" key="1">
    <citation type="submission" date="2023-03" db="EMBL/GenBank/DDBJ databases">
        <title>Complete genome of Cladonia borealis.</title>
        <authorList>
            <person name="Park H."/>
        </authorList>
    </citation>
    <scope>NUCLEOTIDE SEQUENCE</scope>
    <source>
        <strain evidence="5">ANT050790</strain>
    </source>
</reference>
<dbReference type="Gene3D" id="3.40.50.150">
    <property type="entry name" value="Vaccinia Virus protein VP39"/>
    <property type="match status" value="1"/>
</dbReference>
<evidence type="ECO:0000256" key="1">
    <source>
        <dbReference type="ARBA" id="ARBA00005179"/>
    </source>
</evidence>
<dbReference type="PANTHER" id="PTHR35897">
    <property type="entry name" value="METHYLTRANSFERASE AUSD"/>
    <property type="match status" value="1"/>
</dbReference>
<comment type="similarity">
    <text evidence="4">Belongs to the class I-like SAM-binding methyltransferase superfamily.</text>
</comment>
<comment type="caution">
    <text evidence="5">The sequence shown here is derived from an EMBL/GenBank/DDBJ whole genome shotgun (WGS) entry which is preliminary data.</text>
</comment>
<sequence>MTSNVVLRDTEAMSSTTAWFRSTISLDEIRKPALELLMHYTSLAPEAIVSHLITVRNNAYKSAPYPCVGIFLFLELQMSRHPLYPAILSQLSSTNGDYCLLDVGCGLGQDLRKLRYDGAQLQRIYAVELEQGLIDSGFDLFMDSNQSKHNFIAGDALQGDPSQWLKIFGIENGFNAMYVGNLFHLFDWSDQLLIARNLISLTQKREKPVIFGWQYAARKSGLVSLGPNKEAQIYGHNEESMKKFWKEVGELTGTKWSLQVGCEWSEDARLAKDINWGDAGGNGLMQFSVQRV</sequence>